<dbReference type="Pfam" id="PF12850">
    <property type="entry name" value="Metallophos_2"/>
    <property type="match status" value="1"/>
</dbReference>
<dbReference type="OrthoDB" id="9785951at2"/>
<feature type="domain" description="Calcineurin-like phosphoesterase" evidence="3">
    <location>
        <begin position="28"/>
        <end position="178"/>
    </location>
</feature>
<sequence length="196" mass="20950">MRSSRTHKSPALAERHVPLRLRDDGGIRLVVVADTHSAPHPDAERRIEAERPDAILHAGDIGDLSVLDRLGALAPVVAVRGNIDAGAPGVPDVAILSLEREGAPVMTLVMLHIAVYGPKIRADAAQLARRSGADLIVCGHSHVPFVARDKGLVVFNPGSIGPRRPPLPIVYGVLEIEAGAMKVRHMSCETGERWLP</sequence>
<dbReference type="Proteomes" id="UP000238348">
    <property type="component" value="Chromosome"/>
</dbReference>
<dbReference type="EMBL" id="CP012673">
    <property type="protein sequence ID" value="AUX48727.1"/>
    <property type="molecule type" value="Genomic_DNA"/>
</dbReference>
<dbReference type="SUPFAM" id="SSF56300">
    <property type="entry name" value="Metallo-dependent phosphatases"/>
    <property type="match status" value="1"/>
</dbReference>
<evidence type="ECO:0000256" key="2">
    <source>
        <dbReference type="RuleBase" id="RU362039"/>
    </source>
</evidence>
<dbReference type="InterPro" id="IPR029052">
    <property type="entry name" value="Metallo-depent_PP-like"/>
</dbReference>
<dbReference type="EC" id="3.1.4.-" evidence="2"/>
<comment type="cofactor">
    <cofactor evidence="2">
        <name>a divalent metal cation</name>
        <dbReference type="ChEBI" id="CHEBI:60240"/>
    </cofactor>
</comment>
<dbReference type="GO" id="GO:0016787">
    <property type="term" value="F:hydrolase activity"/>
    <property type="evidence" value="ECO:0007669"/>
    <property type="project" value="UniProtKB-UniRule"/>
</dbReference>
<name>A0A2L0FB52_SORCE</name>
<dbReference type="PANTHER" id="PTHR11124">
    <property type="entry name" value="VACUOLAR SORTING PROTEIN VPS29"/>
    <property type="match status" value="1"/>
</dbReference>
<organism evidence="4 5">
    <name type="scientific">Sorangium cellulosum</name>
    <name type="common">Polyangium cellulosum</name>
    <dbReference type="NCBI Taxonomy" id="56"/>
    <lineage>
        <taxon>Bacteria</taxon>
        <taxon>Pseudomonadati</taxon>
        <taxon>Myxococcota</taxon>
        <taxon>Polyangia</taxon>
        <taxon>Polyangiales</taxon>
        <taxon>Polyangiaceae</taxon>
        <taxon>Sorangium</taxon>
    </lineage>
</organism>
<evidence type="ECO:0000313" key="4">
    <source>
        <dbReference type="EMBL" id="AUX48727.1"/>
    </source>
</evidence>
<protein>
    <recommendedName>
        <fullName evidence="2">Phosphoesterase</fullName>
        <ecNumber evidence="2">3.1.4.-</ecNumber>
    </recommendedName>
</protein>
<dbReference type="GO" id="GO:0046872">
    <property type="term" value="F:metal ion binding"/>
    <property type="evidence" value="ECO:0007669"/>
    <property type="project" value="UniProtKB-KW"/>
</dbReference>
<evidence type="ECO:0000256" key="1">
    <source>
        <dbReference type="ARBA" id="ARBA00008950"/>
    </source>
</evidence>
<dbReference type="InterPro" id="IPR000979">
    <property type="entry name" value="Phosphodiesterase_MJ0936/Vps29"/>
</dbReference>
<comment type="similarity">
    <text evidence="1 2">Belongs to the metallophosphoesterase superfamily. YfcE family.</text>
</comment>
<dbReference type="NCBIfam" id="TIGR00040">
    <property type="entry name" value="yfcE"/>
    <property type="match status" value="1"/>
</dbReference>
<dbReference type="RefSeq" id="WP_104986546.1">
    <property type="nucleotide sequence ID" value="NZ_CP012673.1"/>
</dbReference>
<dbReference type="InterPro" id="IPR024654">
    <property type="entry name" value="Calcineurin-like_PHP_lpxH"/>
</dbReference>
<keyword evidence="2" id="KW-0479">Metal-binding</keyword>
<gene>
    <name evidence="4" type="primary">ndk</name>
    <name evidence="4" type="ORF">SOCE26_102680</name>
</gene>
<evidence type="ECO:0000259" key="3">
    <source>
        <dbReference type="Pfam" id="PF12850"/>
    </source>
</evidence>
<dbReference type="Gene3D" id="3.60.21.10">
    <property type="match status" value="1"/>
</dbReference>
<proteinExistence type="inferred from homology"/>
<evidence type="ECO:0000313" key="5">
    <source>
        <dbReference type="Proteomes" id="UP000238348"/>
    </source>
</evidence>
<accession>A0A2L0FB52</accession>
<dbReference type="AlphaFoldDB" id="A0A2L0FB52"/>
<reference evidence="4 5" key="1">
    <citation type="submission" date="2015-09" db="EMBL/GenBank/DDBJ databases">
        <title>Sorangium comparison.</title>
        <authorList>
            <person name="Zaburannyi N."/>
            <person name="Bunk B."/>
            <person name="Overmann J."/>
            <person name="Mueller R."/>
        </authorList>
    </citation>
    <scope>NUCLEOTIDE SEQUENCE [LARGE SCALE GENOMIC DNA]</scope>
    <source>
        <strain evidence="4 5">So ce26</strain>
    </source>
</reference>